<dbReference type="InterPro" id="IPR011004">
    <property type="entry name" value="Trimer_LpxA-like_sf"/>
</dbReference>
<accession>A0A381VJK7</accession>
<keyword evidence="1" id="KW-0808">Transferase</keyword>
<evidence type="ECO:0000256" key="2">
    <source>
        <dbReference type="ARBA" id="ARBA00023315"/>
    </source>
</evidence>
<dbReference type="SUPFAM" id="SSF51161">
    <property type="entry name" value="Trimeric LpxA-like enzymes"/>
    <property type="match status" value="1"/>
</dbReference>
<dbReference type="Gene3D" id="2.160.10.10">
    <property type="entry name" value="Hexapeptide repeat proteins"/>
    <property type="match status" value="1"/>
</dbReference>
<feature type="non-terminal residue" evidence="3">
    <location>
        <position position="1"/>
    </location>
</feature>
<name>A0A381VJK7_9ZZZZ</name>
<sequence>VFDIRCGANTFIERIKKLNLIEVSALMVRDELVGVTRDCHPGISVNPDTFDDGIWLNGSVLWSADQIEKIKSTPETAFFNSKDLVALNLSPEAINQWIFDGGPLSVKIPKGIIKKEIKVIKANYLWDILNWIPETVQEVSEQISSIPVGPNVAIDESDGPVIVSENVTIQPFVFLKGPVFIGSGSTITAHSKIEKCIIGPGSKIGGEVHGTIFHGWSNKVHDGHLGDSFVGEWVNFGAGTTNSNLKNNYSPVSIKVNGKKINSDLLYLGLFIGDHSKTAIGTQFNTGTNVGVGCNIISHTFPNRYIPSFTFQYKDYNKNMDFDQFLETASKVKVRRDQLLTKTEITLLRKIFLSRHNS</sequence>
<dbReference type="InterPro" id="IPR050065">
    <property type="entry name" value="GlmU-like"/>
</dbReference>
<evidence type="ECO:0008006" key="4">
    <source>
        <dbReference type="Google" id="ProtNLM"/>
    </source>
</evidence>
<evidence type="ECO:0000313" key="3">
    <source>
        <dbReference type="EMBL" id="SVA40364.1"/>
    </source>
</evidence>
<protein>
    <recommendedName>
        <fullName evidence="4">Glucose-1-phosphate thymidylyltransferase</fullName>
    </recommendedName>
</protein>
<dbReference type="GO" id="GO:0016746">
    <property type="term" value="F:acyltransferase activity"/>
    <property type="evidence" value="ECO:0007669"/>
    <property type="project" value="UniProtKB-KW"/>
</dbReference>
<reference evidence="3" key="1">
    <citation type="submission" date="2018-05" db="EMBL/GenBank/DDBJ databases">
        <authorList>
            <person name="Lanie J.A."/>
            <person name="Ng W.-L."/>
            <person name="Kazmierczak K.M."/>
            <person name="Andrzejewski T.M."/>
            <person name="Davidsen T.M."/>
            <person name="Wayne K.J."/>
            <person name="Tettelin H."/>
            <person name="Glass J.I."/>
            <person name="Rusch D."/>
            <person name="Podicherti R."/>
            <person name="Tsui H.-C.T."/>
            <person name="Winkler M.E."/>
        </authorList>
    </citation>
    <scope>NUCLEOTIDE SEQUENCE</scope>
</reference>
<dbReference type="PANTHER" id="PTHR43584">
    <property type="entry name" value="NUCLEOTIDYL TRANSFERASE"/>
    <property type="match status" value="1"/>
</dbReference>
<organism evidence="3">
    <name type="scientific">marine metagenome</name>
    <dbReference type="NCBI Taxonomy" id="408172"/>
    <lineage>
        <taxon>unclassified sequences</taxon>
        <taxon>metagenomes</taxon>
        <taxon>ecological metagenomes</taxon>
    </lineage>
</organism>
<dbReference type="PANTHER" id="PTHR43584:SF9">
    <property type="entry name" value="TRANSFERASE HEXAPEPTIDE REPEAT CONTAINING PROTEIN"/>
    <property type="match status" value="1"/>
</dbReference>
<keyword evidence="2" id="KW-0012">Acyltransferase</keyword>
<gene>
    <name evidence="3" type="ORF">METZ01_LOCUS93218</name>
</gene>
<dbReference type="GO" id="GO:0016779">
    <property type="term" value="F:nucleotidyltransferase activity"/>
    <property type="evidence" value="ECO:0007669"/>
    <property type="project" value="UniProtKB-ARBA"/>
</dbReference>
<dbReference type="Pfam" id="PF13562">
    <property type="entry name" value="NTP_transf_4"/>
    <property type="match status" value="1"/>
</dbReference>
<evidence type="ECO:0000256" key="1">
    <source>
        <dbReference type="ARBA" id="ARBA00022679"/>
    </source>
</evidence>
<dbReference type="NCBIfam" id="TIGR03991">
    <property type="entry name" value="alt_bact_glmU"/>
    <property type="match status" value="1"/>
</dbReference>
<proteinExistence type="predicted"/>
<dbReference type="InterPro" id="IPR023917">
    <property type="entry name" value="Bifunctiontional_GlmU_bac-type"/>
</dbReference>
<dbReference type="EMBL" id="UINC01008983">
    <property type="protein sequence ID" value="SVA40364.1"/>
    <property type="molecule type" value="Genomic_DNA"/>
</dbReference>
<dbReference type="AlphaFoldDB" id="A0A381VJK7"/>